<dbReference type="EMBL" id="AP021879">
    <property type="protein sequence ID" value="BBO91026.1"/>
    <property type="molecule type" value="Genomic_DNA"/>
</dbReference>
<evidence type="ECO:0000313" key="2">
    <source>
        <dbReference type="Proteomes" id="UP000422108"/>
    </source>
</evidence>
<sequence>MQLRGIEEKKIECARKFFKQVNHKIDPQHVKYDVVDSYGRLMEIVGNKTLYFHEEIKADSR</sequence>
<protein>
    <submittedName>
        <fullName evidence="1">Uncharacterized protein</fullName>
    </submittedName>
</protein>
<dbReference type="AlphaFoldDB" id="A0A5K8AES7"/>
<keyword evidence="2" id="KW-1185">Reference proteome</keyword>
<name>A0A5K8AES7_9BACT</name>
<dbReference type="Proteomes" id="UP000422108">
    <property type="component" value="Chromosome"/>
</dbReference>
<evidence type="ECO:0000313" key="1">
    <source>
        <dbReference type="EMBL" id="BBO91026.1"/>
    </source>
</evidence>
<reference evidence="1 2" key="1">
    <citation type="submission" date="2019-11" db="EMBL/GenBank/DDBJ databases">
        <title>Comparative genomics of hydrocarbon-degrading Desulfosarcina strains.</title>
        <authorList>
            <person name="Watanabe M."/>
            <person name="Kojima H."/>
            <person name="Fukui M."/>
        </authorList>
    </citation>
    <scope>NUCLEOTIDE SEQUENCE [LARGE SCALE GENOMIC DNA]</scope>
    <source>
        <strain evidence="2">oXyS1</strain>
    </source>
</reference>
<gene>
    <name evidence="1" type="ORF">DSCOOX_42060</name>
</gene>
<accession>A0A5K8AES7</accession>
<proteinExistence type="predicted"/>
<organism evidence="1 2">
    <name type="scientific">Desulfosarcina ovata subsp. ovata</name>
    <dbReference type="NCBI Taxonomy" id="2752305"/>
    <lineage>
        <taxon>Bacteria</taxon>
        <taxon>Pseudomonadati</taxon>
        <taxon>Thermodesulfobacteriota</taxon>
        <taxon>Desulfobacteria</taxon>
        <taxon>Desulfobacterales</taxon>
        <taxon>Desulfosarcinaceae</taxon>
        <taxon>Desulfosarcina</taxon>
    </lineage>
</organism>